<protein>
    <submittedName>
        <fullName evidence="1">Uncharacterized protein</fullName>
    </submittedName>
</protein>
<accession>A0A0F9HNM0</accession>
<dbReference type="AlphaFoldDB" id="A0A0F9HNM0"/>
<comment type="caution">
    <text evidence="1">The sequence shown here is derived from an EMBL/GenBank/DDBJ whole genome shotgun (WGS) entry which is preliminary data.</text>
</comment>
<evidence type="ECO:0000313" key="1">
    <source>
        <dbReference type="EMBL" id="KKM04827.1"/>
    </source>
</evidence>
<name>A0A0F9HNM0_9ZZZZ</name>
<gene>
    <name evidence="1" type="ORF">LCGC14_1760350</name>
</gene>
<organism evidence="1">
    <name type="scientific">marine sediment metagenome</name>
    <dbReference type="NCBI Taxonomy" id="412755"/>
    <lineage>
        <taxon>unclassified sequences</taxon>
        <taxon>metagenomes</taxon>
        <taxon>ecological metagenomes</taxon>
    </lineage>
</organism>
<proteinExistence type="predicted"/>
<sequence length="137" mass="16380">MGNKKERVVSYKKKEIKKINLEGEDWYESLIGECEALWDAVIFNYKMTMMEGMHKLGLRILEENDNFKRSRIYGKEIVKQVAQSVRMGERMIYYGIRFYKKFPDLNQFLSSVSEGENISMRKIIMRYLTEPDKAREE</sequence>
<reference evidence="1" key="1">
    <citation type="journal article" date="2015" name="Nature">
        <title>Complex archaea that bridge the gap between prokaryotes and eukaryotes.</title>
        <authorList>
            <person name="Spang A."/>
            <person name="Saw J.H."/>
            <person name="Jorgensen S.L."/>
            <person name="Zaremba-Niedzwiedzka K."/>
            <person name="Martijn J."/>
            <person name="Lind A.E."/>
            <person name="van Eijk R."/>
            <person name="Schleper C."/>
            <person name="Guy L."/>
            <person name="Ettema T.J."/>
        </authorList>
    </citation>
    <scope>NUCLEOTIDE SEQUENCE</scope>
</reference>
<feature type="non-terminal residue" evidence="1">
    <location>
        <position position="137"/>
    </location>
</feature>
<dbReference type="EMBL" id="LAZR01016368">
    <property type="protein sequence ID" value="KKM04827.1"/>
    <property type="molecule type" value="Genomic_DNA"/>
</dbReference>